<dbReference type="SMART" id="SM00028">
    <property type="entry name" value="TPR"/>
    <property type="match status" value="3"/>
</dbReference>
<accession>A0A7M2X1K2</accession>
<evidence type="ECO:0000313" key="4">
    <source>
        <dbReference type="EMBL" id="QOV91573.1"/>
    </source>
</evidence>
<keyword evidence="1" id="KW-0677">Repeat</keyword>
<dbReference type="Proteomes" id="UP000593765">
    <property type="component" value="Chromosome"/>
</dbReference>
<dbReference type="GO" id="GO:0051879">
    <property type="term" value="F:Hsp90 protein binding"/>
    <property type="evidence" value="ECO:0007669"/>
    <property type="project" value="TreeGrafter"/>
</dbReference>
<dbReference type="Pfam" id="PF00515">
    <property type="entry name" value="TPR_1"/>
    <property type="match status" value="1"/>
</dbReference>
<dbReference type="InterPro" id="IPR011990">
    <property type="entry name" value="TPR-like_helical_dom_sf"/>
</dbReference>
<dbReference type="PANTHER" id="PTHR22904">
    <property type="entry name" value="TPR REPEAT CONTAINING PROTEIN"/>
    <property type="match status" value="1"/>
</dbReference>
<feature type="repeat" description="TPR" evidence="3">
    <location>
        <begin position="103"/>
        <end position="136"/>
    </location>
</feature>
<dbReference type="EMBL" id="CP063458">
    <property type="protein sequence ID" value="QOV91573.1"/>
    <property type="molecule type" value="Genomic_DNA"/>
</dbReference>
<name>A0A7M2X1K2_9BACT</name>
<evidence type="ECO:0000256" key="3">
    <source>
        <dbReference type="PROSITE-ProRule" id="PRU00339"/>
    </source>
</evidence>
<dbReference type="RefSeq" id="WP_206294873.1">
    <property type="nucleotide sequence ID" value="NZ_CP063458.1"/>
</dbReference>
<dbReference type="PROSITE" id="PS50005">
    <property type="entry name" value="TPR"/>
    <property type="match status" value="2"/>
</dbReference>
<keyword evidence="5" id="KW-1185">Reference proteome</keyword>
<feature type="repeat" description="TPR" evidence="3">
    <location>
        <begin position="171"/>
        <end position="204"/>
    </location>
</feature>
<dbReference type="PANTHER" id="PTHR22904:SF537">
    <property type="entry name" value="OS06G0159400 PROTEIN"/>
    <property type="match status" value="1"/>
</dbReference>
<reference evidence="4 5" key="1">
    <citation type="submission" date="2020-10" db="EMBL/GenBank/DDBJ databases">
        <title>Wide distribution of Phycisphaera-like planctomycetes from WD2101 soil group in peatlands and genome analysis of the first cultivated representative.</title>
        <authorList>
            <person name="Dedysh S.N."/>
            <person name="Beletsky A.V."/>
            <person name="Ivanova A."/>
            <person name="Kulichevskaya I.S."/>
            <person name="Suzina N.E."/>
            <person name="Philippov D.A."/>
            <person name="Rakitin A.L."/>
            <person name="Mardanov A.V."/>
            <person name="Ravin N.V."/>
        </authorList>
    </citation>
    <scope>NUCLEOTIDE SEQUENCE [LARGE SCALE GENOMIC DNA]</scope>
    <source>
        <strain evidence="4 5">M1803</strain>
    </source>
</reference>
<dbReference type="AlphaFoldDB" id="A0A7M2X1K2"/>
<evidence type="ECO:0000313" key="5">
    <source>
        <dbReference type="Proteomes" id="UP000593765"/>
    </source>
</evidence>
<protein>
    <submittedName>
        <fullName evidence="4">Tetratricopeptide repeat protein</fullName>
    </submittedName>
</protein>
<gene>
    <name evidence="4" type="ORF">IPV69_09520</name>
</gene>
<dbReference type="Gene3D" id="1.25.40.10">
    <property type="entry name" value="Tetratricopeptide repeat domain"/>
    <property type="match status" value="1"/>
</dbReference>
<proteinExistence type="predicted"/>
<evidence type="ECO:0000256" key="1">
    <source>
        <dbReference type="ARBA" id="ARBA00022737"/>
    </source>
</evidence>
<dbReference type="InterPro" id="IPR019734">
    <property type="entry name" value="TPR_rpt"/>
</dbReference>
<organism evidence="4 5">
    <name type="scientific">Humisphaera borealis</name>
    <dbReference type="NCBI Taxonomy" id="2807512"/>
    <lineage>
        <taxon>Bacteria</taxon>
        <taxon>Pseudomonadati</taxon>
        <taxon>Planctomycetota</taxon>
        <taxon>Phycisphaerae</taxon>
        <taxon>Tepidisphaerales</taxon>
        <taxon>Tepidisphaeraceae</taxon>
        <taxon>Humisphaera</taxon>
    </lineage>
</organism>
<dbReference type="Pfam" id="PF13414">
    <property type="entry name" value="TPR_11"/>
    <property type="match status" value="1"/>
</dbReference>
<evidence type="ECO:0000256" key="2">
    <source>
        <dbReference type="ARBA" id="ARBA00022803"/>
    </source>
</evidence>
<sequence>MPTSAHINPTDFVSAIKPYLRGQDLSGMVDMIQARWDHKQIADLFASADCDARKVAALAFGLVGAKCCLTKLVPLLGDEDPVVAQMAEHAMWSVWFRSGTPDANHQVCRGTRALGRGDTEHAIEHFSRAIELDPQFAEAYNQRAIANFLLERFEDCVGDCRKAVELMPFHFGALAGLGHCHAHDGRLVPALKCYEKALAINPHLDDVRQTVNELRERLCLLRDGDCE</sequence>
<dbReference type="KEGG" id="hbs:IPV69_09520"/>
<keyword evidence="2 3" id="KW-0802">TPR repeat</keyword>
<dbReference type="SUPFAM" id="SSF48452">
    <property type="entry name" value="TPR-like"/>
    <property type="match status" value="1"/>
</dbReference>